<sequence length="142" mass="16811">MSQCSQNVHNQSLRASTLPNRLLRAYHPYKRVLHPKQHQQEYFQIPQLEVNLFLEQLAQLPPHLNPPQHEAHHLEPEQPLEQRQPRQPDIDNIPVHRVHELVPIHRGQAQVQRQRRRFMEALQDLFLALLVVLLLIAASHMF</sequence>
<evidence type="ECO:0000256" key="1">
    <source>
        <dbReference type="SAM" id="MobiDB-lite"/>
    </source>
</evidence>
<dbReference type="EMBL" id="JBANRG010000015">
    <property type="protein sequence ID" value="KAK7460401.1"/>
    <property type="molecule type" value="Genomic_DNA"/>
</dbReference>
<gene>
    <name evidence="3" type="ORF">VKT23_009123</name>
</gene>
<comment type="caution">
    <text evidence="3">The sequence shown here is derived from an EMBL/GenBank/DDBJ whole genome shotgun (WGS) entry which is preliminary data.</text>
</comment>
<evidence type="ECO:0000256" key="2">
    <source>
        <dbReference type="SAM" id="Phobius"/>
    </source>
</evidence>
<keyword evidence="4" id="KW-1185">Reference proteome</keyword>
<evidence type="ECO:0000313" key="4">
    <source>
        <dbReference type="Proteomes" id="UP001498398"/>
    </source>
</evidence>
<name>A0ABR1JFB3_9AGAR</name>
<keyword evidence="2" id="KW-1133">Transmembrane helix</keyword>
<feature type="region of interest" description="Disordered" evidence="1">
    <location>
        <begin position="61"/>
        <end position="88"/>
    </location>
</feature>
<protein>
    <submittedName>
        <fullName evidence="3">Uncharacterized protein</fullName>
    </submittedName>
</protein>
<accession>A0ABR1JFB3</accession>
<keyword evidence="2" id="KW-0812">Transmembrane</keyword>
<dbReference type="Proteomes" id="UP001498398">
    <property type="component" value="Unassembled WGS sequence"/>
</dbReference>
<feature type="transmembrane region" description="Helical" evidence="2">
    <location>
        <begin position="121"/>
        <end position="141"/>
    </location>
</feature>
<proteinExistence type="predicted"/>
<reference evidence="3 4" key="1">
    <citation type="submission" date="2024-01" db="EMBL/GenBank/DDBJ databases">
        <title>A draft genome for the cacao thread blight pathogen Marasmiellus scandens.</title>
        <authorList>
            <person name="Baruah I.K."/>
            <person name="Leung J."/>
            <person name="Bukari Y."/>
            <person name="Amoako-Attah I."/>
            <person name="Meinhardt L.W."/>
            <person name="Bailey B.A."/>
            <person name="Cohen S.P."/>
        </authorList>
    </citation>
    <scope>NUCLEOTIDE SEQUENCE [LARGE SCALE GENOMIC DNA]</scope>
    <source>
        <strain evidence="3 4">GH-19</strain>
    </source>
</reference>
<keyword evidence="2" id="KW-0472">Membrane</keyword>
<evidence type="ECO:0000313" key="3">
    <source>
        <dbReference type="EMBL" id="KAK7460401.1"/>
    </source>
</evidence>
<organism evidence="3 4">
    <name type="scientific">Marasmiellus scandens</name>
    <dbReference type="NCBI Taxonomy" id="2682957"/>
    <lineage>
        <taxon>Eukaryota</taxon>
        <taxon>Fungi</taxon>
        <taxon>Dikarya</taxon>
        <taxon>Basidiomycota</taxon>
        <taxon>Agaricomycotina</taxon>
        <taxon>Agaricomycetes</taxon>
        <taxon>Agaricomycetidae</taxon>
        <taxon>Agaricales</taxon>
        <taxon>Marasmiineae</taxon>
        <taxon>Omphalotaceae</taxon>
        <taxon>Marasmiellus</taxon>
    </lineage>
</organism>